<evidence type="ECO:0000313" key="2">
    <source>
        <dbReference type="Proteomes" id="UP000308600"/>
    </source>
</evidence>
<protein>
    <submittedName>
        <fullName evidence="1">Uncharacterized protein</fullName>
    </submittedName>
</protein>
<gene>
    <name evidence="1" type="ORF">BDN72DRAFT_803960</name>
</gene>
<dbReference type="Proteomes" id="UP000308600">
    <property type="component" value="Unassembled WGS sequence"/>
</dbReference>
<keyword evidence="2" id="KW-1185">Reference proteome</keyword>
<organism evidence="1 2">
    <name type="scientific">Pluteus cervinus</name>
    <dbReference type="NCBI Taxonomy" id="181527"/>
    <lineage>
        <taxon>Eukaryota</taxon>
        <taxon>Fungi</taxon>
        <taxon>Dikarya</taxon>
        <taxon>Basidiomycota</taxon>
        <taxon>Agaricomycotina</taxon>
        <taxon>Agaricomycetes</taxon>
        <taxon>Agaricomycetidae</taxon>
        <taxon>Agaricales</taxon>
        <taxon>Pluteineae</taxon>
        <taxon>Pluteaceae</taxon>
        <taxon>Pluteus</taxon>
    </lineage>
</organism>
<accession>A0ACD3A9X7</accession>
<proteinExistence type="predicted"/>
<sequence length="375" mass="41862">MQNLGDNVSSGNMNKRPHERFFFDDAFVVLEVESTLFRLPSFMLKNHSPKLGRLVELSASPIQLRFITAQDFERFLSILFPIEIGQYAISSVDEWSAVLKVAHIWDSSAIRKLAVAQLESIATPIDRIVHGIAYDIPKLVASGYVELCQRDGPITVEEGTKLGLVRSLEISSIRHYLRSAESSGRAREFSVVEFCSGPGRQLLGNNGVADYLLASLEDGEGVPNPASFITDTAPEPADGFDNNTSISISFVPDAAPVDNPGNNAPVPAWKKTQGVWWSDDIPSGGWEDSEDDDNKPLVQKPAKRRIRSEKTLCLEAWRVKYAGILGKKHFKGCWNNLSNTTRQVWETEWNETAKNMSELDAKEFIRTPRIQALLW</sequence>
<reference evidence="1 2" key="1">
    <citation type="journal article" date="2019" name="Nat. Ecol. Evol.">
        <title>Megaphylogeny resolves global patterns of mushroom evolution.</title>
        <authorList>
            <person name="Varga T."/>
            <person name="Krizsan K."/>
            <person name="Foldi C."/>
            <person name="Dima B."/>
            <person name="Sanchez-Garcia M."/>
            <person name="Sanchez-Ramirez S."/>
            <person name="Szollosi G.J."/>
            <person name="Szarkandi J.G."/>
            <person name="Papp V."/>
            <person name="Albert L."/>
            <person name="Andreopoulos W."/>
            <person name="Angelini C."/>
            <person name="Antonin V."/>
            <person name="Barry K.W."/>
            <person name="Bougher N.L."/>
            <person name="Buchanan P."/>
            <person name="Buyck B."/>
            <person name="Bense V."/>
            <person name="Catcheside P."/>
            <person name="Chovatia M."/>
            <person name="Cooper J."/>
            <person name="Damon W."/>
            <person name="Desjardin D."/>
            <person name="Finy P."/>
            <person name="Geml J."/>
            <person name="Haridas S."/>
            <person name="Hughes K."/>
            <person name="Justo A."/>
            <person name="Karasinski D."/>
            <person name="Kautmanova I."/>
            <person name="Kiss B."/>
            <person name="Kocsube S."/>
            <person name="Kotiranta H."/>
            <person name="LaButti K.M."/>
            <person name="Lechner B.E."/>
            <person name="Liimatainen K."/>
            <person name="Lipzen A."/>
            <person name="Lukacs Z."/>
            <person name="Mihaltcheva S."/>
            <person name="Morgado L.N."/>
            <person name="Niskanen T."/>
            <person name="Noordeloos M.E."/>
            <person name="Ohm R.A."/>
            <person name="Ortiz-Santana B."/>
            <person name="Ovrebo C."/>
            <person name="Racz N."/>
            <person name="Riley R."/>
            <person name="Savchenko A."/>
            <person name="Shiryaev A."/>
            <person name="Soop K."/>
            <person name="Spirin V."/>
            <person name="Szebenyi C."/>
            <person name="Tomsovsky M."/>
            <person name="Tulloss R.E."/>
            <person name="Uehling J."/>
            <person name="Grigoriev I.V."/>
            <person name="Vagvolgyi C."/>
            <person name="Papp T."/>
            <person name="Martin F.M."/>
            <person name="Miettinen O."/>
            <person name="Hibbett D.S."/>
            <person name="Nagy L.G."/>
        </authorList>
    </citation>
    <scope>NUCLEOTIDE SEQUENCE [LARGE SCALE GENOMIC DNA]</scope>
    <source>
        <strain evidence="1 2">NL-1719</strain>
    </source>
</reference>
<evidence type="ECO:0000313" key="1">
    <source>
        <dbReference type="EMBL" id="TFK62673.1"/>
    </source>
</evidence>
<name>A0ACD3A9X7_9AGAR</name>
<dbReference type="EMBL" id="ML208567">
    <property type="protein sequence ID" value="TFK62673.1"/>
    <property type="molecule type" value="Genomic_DNA"/>
</dbReference>